<gene>
    <name evidence="2" type="ORF">COV91_01935</name>
</gene>
<comment type="caution">
    <text evidence="2">The sequence shown here is derived from an EMBL/GenBank/DDBJ whole genome shotgun (WGS) entry which is preliminary data.</text>
</comment>
<reference evidence="2 3" key="1">
    <citation type="submission" date="2017-09" db="EMBL/GenBank/DDBJ databases">
        <title>Depth-based differentiation of microbial function through sediment-hosted aquifers and enrichment of novel symbionts in the deep terrestrial subsurface.</title>
        <authorList>
            <person name="Probst A.J."/>
            <person name="Ladd B."/>
            <person name="Jarett J.K."/>
            <person name="Geller-Mcgrath D.E."/>
            <person name="Sieber C.M."/>
            <person name="Emerson J.B."/>
            <person name="Anantharaman K."/>
            <person name="Thomas B.C."/>
            <person name="Malmstrom R."/>
            <person name="Stieglmeier M."/>
            <person name="Klingl A."/>
            <person name="Woyke T."/>
            <person name="Ryan C.M."/>
            <person name="Banfield J.F."/>
        </authorList>
    </citation>
    <scope>NUCLEOTIDE SEQUENCE [LARGE SCALE GENOMIC DNA]</scope>
    <source>
        <strain evidence="2">CG11_big_fil_rev_8_21_14_0_20_46_11</strain>
    </source>
</reference>
<accession>A0A2H0KC69</accession>
<proteinExistence type="predicted"/>
<organism evidence="2 3">
    <name type="scientific">Candidatus Taylorbacteria bacterium CG11_big_fil_rev_8_21_14_0_20_46_11</name>
    <dbReference type="NCBI Taxonomy" id="1975025"/>
    <lineage>
        <taxon>Bacteria</taxon>
        <taxon>Candidatus Tayloriibacteriota</taxon>
    </lineage>
</organism>
<dbReference type="EMBL" id="PCVG01000024">
    <property type="protein sequence ID" value="PIQ68815.1"/>
    <property type="molecule type" value="Genomic_DNA"/>
</dbReference>
<evidence type="ECO:0000313" key="2">
    <source>
        <dbReference type="EMBL" id="PIQ68815.1"/>
    </source>
</evidence>
<dbReference type="Proteomes" id="UP000229342">
    <property type="component" value="Unassembled WGS sequence"/>
</dbReference>
<evidence type="ECO:0000256" key="1">
    <source>
        <dbReference type="SAM" id="MobiDB-lite"/>
    </source>
</evidence>
<feature type="region of interest" description="Disordered" evidence="1">
    <location>
        <begin position="1"/>
        <end position="26"/>
    </location>
</feature>
<sequence>MLPSRATPEASARRVGKGEIKQPLKASSGRMTAIFREVWTVTKLYLDKHLRRMHTAVSSLSPLKAMNRSAPKACAAPKAAWRWDRLPIDSLRQLNTKKDENEN</sequence>
<protein>
    <submittedName>
        <fullName evidence="2">Uncharacterized protein</fullName>
    </submittedName>
</protein>
<name>A0A2H0KC69_9BACT</name>
<evidence type="ECO:0000313" key="3">
    <source>
        <dbReference type="Proteomes" id="UP000229342"/>
    </source>
</evidence>
<dbReference type="AlphaFoldDB" id="A0A2H0KC69"/>